<proteinExistence type="predicted"/>
<organism evidence="1">
    <name type="scientific">hydrothermal vent metagenome</name>
    <dbReference type="NCBI Taxonomy" id="652676"/>
    <lineage>
        <taxon>unclassified sequences</taxon>
        <taxon>metagenomes</taxon>
        <taxon>ecological metagenomes</taxon>
    </lineage>
</organism>
<dbReference type="AlphaFoldDB" id="A0A1W1CFC5"/>
<protein>
    <submittedName>
        <fullName evidence="1">Uncharacterized protein</fullName>
    </submittedName>
</protein>
<evidence type="ECO:0000313" key="1">
    <source>
        <dbReference type="EMBL" id="SFV64570.1"/>
    </source>
</evidence>
<sequence>MRRKKGSGVYPLPAIVCRYKAMIFPLPCSASLEVEQIYHSFRYSV</sequence>
<dbReference type="EMBL" id="FPHC01000070">
    <property type="protein sequence ID" value="SFV64570.1"/>
    <property type="molecule type" value="Genomic_DNA"/>
</dbReference>
<reference evidence="1" key="1">
    <citation type="submission" date="2016-10" db="EMBL/GenBank/DDBJ databases">
        <authorList>
            <person name="de Groot N.N."/>
        </authorList>
    </citation>
    <scope>NUCLEOTIDE SEQUENCE</scope>
</reference>
<name>A0A1W1CFC5_9ZZZZ</name>
<accession>A0A1W1CFC5</accession>
<gene>
    <name evidence="1" type="ORF">MNB_SV-6-1564</name>
</gene>